<dbReference type="RefSeq" id="WP_159525808.1">
    <property type="nucleotide sequence ID" value="NZ_WUUU01000034.1"/>
</dbReference>
<gene>
    <name evidence="5" type="ORF">GRX66_06420</name>
</gene>
<dbReference type="Gene3D" id="3.90.79.10">
    <property type="entry name" value="Nucleoside Triphosphate Pyrophosphohydrolase"/>
    <property type="match status" value="1"/>
</dbReference>
<evidence type="ECO:0000313" key="6">
    <source>
        <dbReference type="Proteomes" id="UP000471521"/>
    </source>
</evidence>
<dbReference type="Proteomes" id="UP000471521">
    <property type="component" value="Unassembled WGS sequence"/>
</dbReference>
<dbReference type="PROSITE" id="PS00893">
    <property type="entry name" value="NUDIX_BOX"/>
    <property type="match status" value="1"/>
</dbReference>
<organism evidence="5 6">
    <name type="scientific">Halobacterium bonnevillei</name>
    <dbReference type="NCBI Taxonomy" id="2692200"/>
    <lineage>
        <taxon>Archaea</taxon>
        <taxon>Methanobacteriati</taxon>
        <taxon>Methanobacteriota</taxon>
        <taxon>Stenosarchaea group</taxon>
        <taxon>Halobacteria</taxon>
        <taxon>Halobacteriales</taxon>
        <taxon>Halobacteriaceae</taxon>
        <taxon>Halobacterium</taxon>
    </lineage>
</organism>
<dbReference type="InterPro" id="IPR000086">
    <property type="entry name" value="NUDIX_hydrolase_dom"/>
</dbReference>
<keyword evidence="3" id="KW-0460">Magnesium</keyword>
<dbReference type="InterPro" id="IPR020084">
    <property type="entry name" value="NUDIX_hydrolase_CS"/>
</dbReference>
<comment type="caution">
    <text evidence="5">The sequence shown here is derived from an EMBL/GenBank/DDBJ whole genome shotgun (WGS) entry which is preliminary data.</text>
</comment>
<dbReference type="GO" id="GO:0016787">
    <property type="term" value="F:hydrolase activity"/>
    <property type="evidence" value="ECO:0007669"/>
    <property type="project" value="UniProtKB-KW"/>
</dbReference>
<protein>
    <submittedName>
        <fullName evidence="5">NUDIX domain-containing protein</fullName>
    </submittedName>
</protein>
<evidence type="ECO:0000256" key="3">
    <source>
        <dbReference type="ARBA" id="ARBA00022842"/>
    </source>
</evidence>
<dbReference type="InterPro" id="IPR020476">
    <property type="entry name" value="Nudix_hydrolase"/>
</dbReference>
<evidence type="ECO:0000256" key="1">
    <source>
        <dbReference type="ARBA" id="ARBA00001946"/>
    </source>
</evidence>
<evidence type="ECO:0000256" key="2">
    <source>
        <dbReference type="ARBA" id="ARBA00022801"/>
    </source>
</evidence>
<dbReference type="CDD" id="cd02883">
    <property type="entry name" value="NUDIX_Hydrolase"/>
    <property type="match status" value="1"/>
</dbReference>
<name>A0A6B0SES6_9EURY</name>
<sequence>MDTTRDARDQVTALLDQPNVNHVVNEWDVTSEEFEEFRDGWVAAGAVVRNPAGAVPFVEPSWVDGWVLPGGSVEAGETLAAAAERELREETGLDVEVGAPCRVVEQVIRGEDPTETARGWFVAFEGTTEDREFGDDLGVHDDEIDRVAWFAQPPTDTPQFVDAEGMFRDCHPEW</sequence>
<dbReference type="InterPro" id="IPR015797">
    <property type="entry name" value="NUDIX_hydrolase-like_dom_sf"/>
</dbReference>
<dbReference type="OrthoDB" id="25155at2157"/>
<dbReference type="PROSITE" id="PS51462">
    <property type="entry name" value="NUDIX"/>
    <property type="match status" value="1"/>
</dbReference>
<dbReference type="PANTHER" id="PTHR43046:SF12">
    <property type="entry name" value="GDP-MANNOSE MANNOSYL HYDROLASE"/>
    <property type="match status" value="1"/>
</dbReference>
<dbReference type="SUPFAM" id="SSF55811">
    <property type="entry name" value="Nudix"/>
    <property type="match status" value="1"/>
</dbReference>
<dbReference type="AlphaFoldDB" id="A0A6B0SES6"/>
<dbReference type="EMBL" id="WUUU01000034">
    <property type="protein sequence ID" value="MXR20254.1"/>
    <property type="molecule type" value="Genomic_DNA"/>
</dbReference>
<evidence type="ECO:0000259" key="4">
    <source>
        <dbReference type="PROSITE" id="PS51462"/>
    </source>
</evidence>
<feature type="domain" description="Nudix hydrolase" evidence="4">
    <location>
        <begin position="39"/>
        <end position="174"/>
    </location>
</feature>
<dbReference type="PRINTS" id="PR00502">
    <property type="entry name" value="NUDIXFAMILY"/>
</dbReference>
<reference evidence="5 6" key="1">
    <citation type="submission" date="2019-12" db="EMBL/GenBank/DDBJ databases">
        <title>Isolation and characterization of three novel carbon monoxide-oxidizing members of Halobacteria from salione crusts and soils.</title>
        <authorList>
            <person name="Myers M.R."/>
            <person name="King G.M."/>
        </authorList>
    </citation>
    <scope>NUCLEOTIDE SEQUENCE [LARGE SCALE GENOMIC DNA]</scope>
    <source>
        <strain evidence="5 6">PCN9</strain>
    </source>
</reference>
<keyword evidence="6" id="KW-1185">Reference proteome</keyword>
<accession>A0A6B0SES6</accession>
<proteinExistence type="predicted"/>
<dbReference type="PANTHER" id="PTHR43046">
    <property type="entry name" value="GDP-MANNOSE MANNOSYL HYDROLASE"/>
    <property type="match status" value="1"/>
</dbReference>
<comment type="cofactor">
    <cofactor evidence="1">
        <name>Mg(2+)</name>
        <dbReference type="ChEBI" id="CHEBI:18420"/>
    </cofactor>
</comment>
<keyword evidence="2" id="KW-0378">Hydrolase</keyword>
<dbReference type="Pfam" id="PF00293">
    <property type="entry name" value="NUDIX"/>
    <property type="match status" value="1"/>
</dbReference>
<evidence type="ECO:0000313" key="5">
    <source>
        <dbReference type="EMBL" id="MXR20254.1"/>
    </source>
</evidence>